<organism evidence="1 2">
    <name type="scientific">Romanomermis culicivorax</name>
    <name type="common">Nematode worm</name>
    <dbReference type="NCBI Taxonomy" id="13658"/>
    <lineage>
        <taxon>Eukaryota</taxon>
        <taxon>Metazoa</taxon>
        <taxon>Ecdysozoa</taxon>
        <taxon>Nematoda</taxon>
        <taxon>Enoplea</taxon>
        <taxon>Dorylaimia</taxon>
        <taxon>Mermithida</taxon>
        <taxon>Mermithoidea</taxon>
        <taxon>Mermithidae</taxon>
        <taxon>Romanomermis</taxon>
    </lineage>
</organism>
<evidence type="ECO:0000313" key="2">
    <source>
        <dbReference type="WBParaSite" id="nRc.2.0.1.t27589-RA"/>
    </source>
</evidence>
<dbReference type="AlphaFoldDB" id="A0A915JMY3"/>
<keyword evidence="1" id="KW-1185">Reference proteome</keyword>
<accession>A0A915JMY3</accession>
<sequence length="66" mass="8068">MLPLSDEQLADIQQAIVQIYNNNNYRFEIMQSQHRAFTSYGNYSTQHLTSKLWLQMEPFIHDWFWE</sequence>
<evidence type="ECO:0000313" key="1">
    <source>
        <dbReference type="Proteomes" id="UP000887565"/>
    </source>
</evidence>
<proteinExistence type="predicted"/>
<protein>
    <submittedName>
        <fullName evidence="2">Uncharacterized protein</fullName>
    </submittedName>
</protein>
<dbReference type="Proteomes" id="UP000887565">
    <property type="component" value="Unplaced"/>
</dbReference>
<dbReference type="WBParaSite" id="nRc.2.0.1.t27589-RA">
    <property type="protein sequence ID" value="nRc.2.0.1.t27589-RA"/>
    <property type="gene ID" value="nRc.2.0.1.g27589"/>
</dbReference>
<name>A0A915JMY3_ROMCU</name>
<reference evidence="2" key="1">
    <citation type="submission" date="2022-11" db="UniProtKB">
        <authorList>
            <consortium name="WormBaseParasite"/>
        </authorList>
    </citation>
    <scope>IDENTIFICATION</scope>
</reference>